<evidence type="ECO:0000313" key="2">
    <source>
        <dbReference type="EMBL" id="MDP9902458.1"/>
    </source>
</evidence>
<evidence type="ECO:0000256" key="1">
    <source>
        <dbReference type="SAM" id="Phobius"/>
    </source>
</evidence>
<protein>
    <submittedName>
        <fullName evidence="2">Uncharacterized protein</fullName>
    </submittedName>
</protein>
<organism evidence="2 3">
    <name type="scientific">Variovorax ginsengisoli</name>
    <dbReference type="NCBI Taxonomy" id="363844"/>
    <lineage>
        <taxon>Bacteria</taxon>
        <taxon>Pseudomonadati</taxon>
        <taxon>Pseudomonadota</taxon>
        <taxon>Betaproteobacteria</taxon>
        <taxon>Burkholderiales</taxon>
        <taxon>Comamonadaceae</taxon>
        <taxon>Variovorax</taxon>
    </lineage>
</organism>
<keyword evidence="1" id="KW-0472">Membrane</keyword>
<feature type="transmembrane region" description="Helical" evidence="1">
    <location>
        <begin position="6"/>
        <end position="24"/>
    </location>
</feature>
<dbReference type="EMBL" id="JAUSRO010000018">
    <property type="protein sequence ID" value="MDP9902458.1"/>
    <property type="molecule type" value="Genomic_DNA"/>
</dbReference>
<name>A0ABT9SDM0_9BURK</name>
<sequence>MKEVLITLGAMQGVGVVLMLSMIWRRRDRCKDGLEG</sequence>
<gene>
    <name evidence="2" type="ORF">J2W36_004735</name>
</gene>
<evidence type="ECO:0000313" key="3">
    <source>
        <dbReference type="Proteomes" id="UP001226867"/>
    </source>
</evidence>
<accession>A0ABT9SDM0</accession>
<keyword evidence="3" id="KW-1185">Reference proteome</keyword>
<comment type="caution">
    <text evidence="2">The sequence shown here is derived from an EMBL/GenBank/DDBJ whole genome shotgun (WGS) entry which is preliminary data.</text>
</comment>
<dbReference type="Proteomes" id="UP001226867">
    <property type="component" value="Unassembled WGS sequence"/>
</dbReference>
<reference evidence="2 3" key="1">
    <citation type="submission" date="2023-07" db="EMBL/GenBank/DDBJ databases">
        <title>Sorghum-associated microbial communities from plants grown in Nebraska, USA.</title>
        <authorList>
            <person name="Schachtman D."/>
        </authorList>
    </citation>
    <scope>NUCLEOTIDE SEQUENCE [LARGE SCALE GENOMIC DNA]</scope>
    <source>
        <strain evidence="2 3">DS1607</strain>
    </source>
</reference>
<proteinExistence type="predicted"/>
<keyword evidence="1" id="KW-0812">Transmembrane</keyword>
<keyword evidence="1" id="KW-1133">Transmembrane helix</keyword>